<organism evidence="2 3">
    <name type="scientific">Halogeometricum luteum</name>
    <dbReference type="NCBI Taxonomy" id="2950537"/>
    <lineage>
        <taxon>Archaea</taxon>
        <taxon>Methanobacteriati</taxon>
        <taxon>Methanobacteriota</taxon>
        <taxon>Stenosarchaea group</taxon>
        <taxon>Halobacteria</taxon>
        <taxon>Halobacteriales</taxon>
        <taxon>Haloferacaceae</taxon>
        <taxon>Halogeometricum</taxon>
    </lineage>
</organism>
<keyword evidence="1" id="KW-0472">Membrane</keyword>
<feature type="transmembrane region" description="Helical" evidence="1">
    <location>
        <begin position="12"/>
        <end position="33"/>
    </location>
</feature>
<feature type="transmembrane region" description="Helical" evidence="1">
    <location>
        <begin position="39"/>
        <end position="59"/>
    </location>
</feature>
<sequence>MQTKDIQSDKGIGFAVLFSVLTILAAAWMVAAGDQLTTALSFAVAIIAACLAVVGAQAFW</sequence>
<evidence type="ECO:0000313" key="2">
    <source>
        <dbReference type="EMBL" id="MDS0293117.1"/>
    </source>
</evidence>
<keyword evidence="1" id="KW-1133">Transmembrane helix</keyword>
<proteinExistence type="predicted"/>
<reference evidence="2 3" key="1">
    <citation type="submission" date="2022-06" db="EMBL/GenBank/DDBJ databases">
        <title>Halogeometricum sp. a new haloarchaeum isolate from saline soil.</title>
        <authorList>
            <person name="Strakova D."/>
            <person name="Galisteo C."/>
            <person name="Sanchez-Porro C."/>
            <person name="Ventosa A."/>
        </authorList>
    </citation>
    <scope>NUCLEOTIDE SEQUENCE [LARGE SCALE GENOMIC DNA]</scope>
    <source>
        <strain evidence="3">S3BR25-2</strain>
    </source>
</reference>
<accession>A0ABU2FX67</accession>
<dbReference type="EMBL" id="JAMQOQ010000001">
    <property type="protein sequence ID" value="MDS0293117.1"/>
    <property type="molecule type" value="Genomic_DNA"/>
</dbReference>
<evidence type="ECO:0000313" key="3">
    <source>
        <dbReference type="Proteomes" id="UP001254813"/>
    </source>
</evidence>
<name>A0ABU2FX67_9EURY</name>
<protein>
    <submittedName>
        <fullName evidence="2">Uncharacterized protein</fullName>
    </submittedName>
</protein>
<dbReference type="Proteomes" id="UP001254813">
    <property type="component" value="Unassembled WGS sequence"/>
</dbReference>
<dbReference type="RefSeq" id="WP_310926942.1">
    <property type="nucleotide sequence ID" value="NZ_JAMQOQ010000001.1"/>
</dbReference>
<keyword evidence="3" id="KW-1185">Reference proteome</keyword>
<keyword evidence="1" id="KW-0812">Transmembrane</keyword>
<comment type="caution">
    <text evidence="2">The sequence shown here is derived from an EMBL/GenBank/DDBJ whole genome shotgun (WGS) entry which is preliminary data.</text>
</comment>
<evidence type="ECO:0000256" key="1">
    <source>
        <dbReference type="SAM" id="Phobius"/>
    </source>
</evidence>
<dbReference type="Pfam" id="PF24369">
    <property type="entry name" value="DUF7525"/>
    <property type="match status" value="1"/>
</dbReference>
<gene>
    <name evidence="2" type="ORF">NDI79_02890</name>
</gene>
<dbReference type="InterPro" id="IPR055947">
    <property type="entry name" value="DUF7525"/>
</dbReference>